<dbReference type="Proteomes" id="UP000199223">
    <property type="component" value="Unassembled WGS sequence"/>
</dbReference>
<gene>
    <name evidence="2" type="ORF">SAMN04488058_10871</name>
</gene>
<protein>
    <recommendedName>
        <fullName evidence="4">PilX N-terminal</fullName>
    </recommendedName>
</protein>
<feature type="transmembrane region" description="Helical" evidence="1">
    <location>
        <begin position="20"/>
        <end position="39"/>
    </location>
</feature>
<keyword evidence="1" id="KW-1133">Transmembrane helix</keyword>
<evidence type="ECO:0000313" key="3">
    <source>
        <dbReference type="Proteomes" id="UP000199223"/>
    </source>
</evidence>
<keyword evidence="1" id="KW-0812">Transmembrane</keyword>
<accession>A0A1H6YTW5</accession>
<dbReference type="EMBL" id="FNZA01000008">
    <property type="protein sequence ID" value="SEJ44713.1"/>
    <property type="molecule type" value="Genomic_DNA"/>
</dbReference>
<keyword evidence="1" id="KW-0472">Membrane</keyword>
<reference evidence="3" key="1">
    <citation type="submission" date="2016-10" db="EMBL/GenBank/DDBJ databases">
        <authorList>
            <person name="Varghese N."/>
            <person name="Submissions S."/>
        </authorList>
    </citation>
    <scope>NUCLEOTIDE SEQUENCE [LARGE SCALE GENOMIC DNA]</scope>
    <source>
        <strain evidence="3">CGMCC 1.10218</strain>
    </source>
</reference>
<name>A0A1H6YTW5_9DEIO</name>
<evidence type="ECO:0008006" key="4">
    <source>
        <dbReference type="Google" id="ProtNLM"/>
    </source>
</evidence>
<evidence type="ECO:0000256" key="1">
    <source>
        <dbReference type="SAM" id="Phobius"/>
    </source>
</evidence>
<keyword evidence="3" id="KW-1185">Reference proteome</keyword>
<dbReference type="STRING" id="856736.SAMN04488058_10871"/>
<organism evidence="2 3">
    <name type="scientific">Deinococcus reticulitermitis</name>
    <dbReference type="NCBI Taxonomy" id="856736"/>
    <lineage>
        <taxon>Bacteria</taxon>
        <taxon>Thermotogati</taxon>
        <taxon>Deinococcota</taxon>
        <taxon>Deinococci</taxon>
        <taxon>Deinococcales</taxon>
        <taxon>Deinococcaceae</taxon>
        <taxon>Deinococcus</taxon>
    </lineage>
</organism>
<sequence length="536" mass="56678">MQRSPSPVSASPLRQRQGGVALLVVVLLTGMILIVMVSISASMSMGARQGGVDERAAYQALNAAESGVNTFEVRVKERLKTVGLPNRCPNQSQLLTWLDPLKTYPYDGGIKLSFDNLIGASCGWKFDVVSVGEQNGGTKKVLQGFELKSGALDFDFRPRAALTSLPPINANGSADVTGTANTGKVTEVAGLTASLTPTFDLPVRDASGLRVGDYFKIGSTTYRVNTVTDNATGNDALNVTALNVPSPTSINVDLNSDLILSLNAVGAQYNTGSDPMTIKASNAGDFVPGETVTVGSDKAKVTAIDKVNQTVTLDWVSGFSGTLSEGTTIFRDIAAMRSAESIDPKHNKLESYDMSPSTGATKVADCPTATTCKGANDKVLEEGMKEGQSFFTKMILGLTDAELDEAVPLSSSLTPMNDEVRRIPAANFDEVIKNGNSSGILIVDGDINTNINGNTTFNGFIYFRGNQGGKFNGNLTVNGAIAVRGGPIEGLTSDDTATNITGSLDLNYDAVQLRKQMLNSFGVPSIKAQKNTWRQQ</sequence>
<dbReference type="AlphaFoldDB" id="A0A1H6YTW5"/>
<proteinExistence type="predicted"/>
<evidence type="ECO:0000313" key="2">
    <source>
        <dbReference type="EMBL" id="SEJ44713.1"/>
    </source>
</evidence>